<keyword evidence="1" id="KW-0472">Membrane</keyword>
<name>A0A0F8XQ11_9ZZZZ</name>
<keyword evidence="1" id="KW-0812">Transmembrane</keyword>
<evidence type="ECO:0000313" key="2">
    <source>
        <dbReference type="EMBL" id="KKK71063.1"/>
    </source>
</evidence>
<dbReference type="AlphaFoldDB" id="A0A0F8XQ11"/>
<organism evidence="2">
    <name type="scientific">marine sediment metagenome</name>
    <dbReference type="NCBI Taxonomy" id="412755"/>
    <lineage>
        <taxon>unclassified sequences</taxon>
        <taxon>metagenomes</taxon>
        <taxon>ecological metagenomes</taxon>
    </lineage>
</organism>
<feature type="transmembrane region" description="Helical" evidence="1">
    <location>
        <begin position="351"/>
        <end position="372"/>
    </location>
</feature>
<evidence type="ECO:0008006" key="3">
    <source>
        <dbReference type="Google" id="ProtNLM"/>
    </source>
</evidence>
<protein>
    <recommendedName>
        <fullName evidence="3">Bacterial Ig-like domain-containing protein</fullName>
    </recommendedName>
</protein>
<evidence type="ECO:0000256" key="1">
    <source>
        <dbReference type="SAM" id="Phobius"/>
    </source>
</evidence>
<sequence>YTIDGGVENFTSVSSGINIISLGQFVWDSLSEGSHTITFFANNTAGNIGSEVIIVNKDTILPVIVVNSPISGANFGIISPEFNLSISDLNLEQFWYTIDGSVENFTSVSSGINIISLGQFVWDSLSEGSHTITFFANDTAGNIDSEVIIVNKDTTLPVIIVNSPNSGADFGINFPEFNLTVTDLNLEQFWYTIDGGVESFASVSSGINIISFGQPVWDSLAEGSHTITFFANDTDGNIGFEVIIVNKDTILPVIVVNSPISGAEFGTTFPDFNLTVSDLNLEQLWYTVDGGAENFVSVSSGINIISLAQPVWDSLTEGSHTITFFANDTAGNLYNIEINIIKVLPSSGGGAIPFGNLYLIFTGIAIIALILIEKRRFKN</sequence>
<keyword evidence="1" id="KW-1133">Transmembrane helix</keyword>
<accession>A0A0F8XQ11</accession>
<feature type="non-terminal residue" evidence="2">
    <location>
        <position position="1"/>
    </location>
</feature>
<reference evidence="2" key="1">
    <citation type="journal article" date="2015" name="Nature">
        <title>Complex archaea that bridge the gap between prokaryotes and eukaryotes.</title>
        <authorList>
            <person name="Spang A."/>
            <person name="Saw J.H."/>
            <person name="Jorgensen S.L."/>
            <person name="Zaremba-Niedzwiedzka K."/>
            <person name="Martijn J."/>
            <person name="Lind A.E."/>
            <person name="van Eijk R."/>
            <person name="Schleper C."/>
            <person name="Guy L."/>
            <person name="Ettema T.J."/>
        </authorList>
    </citation>
    <scope>NUCLEOTIDE SEQUENCE</scope>
</reference>
<proteinExistence type="predicted"/>
<gene>
    <name evidence="2" type="ORF">LCGC14_2917710</name>
</gene>
<comment type="caution">
    <text evidence="2">The sequence shown here is derived from an EMBL/GenBank/DDBJ whole genome shotgun (WGS) entry which is preliminary data.</text>
</comment>
<dbReference type="EMBL" id="LAZR01057905">
    <property type="protein sequence ID" value="KKK71063.1"/>
    <property type="molecule type" value="Genomic_DNA"/>
</dbReference>